<evidence type="ECO:0000313" key="2">
    <source>
        <dbReference type="EMBL" id="KAK9949009.1"/>
    </source>
</evidence>
<organism evidence="2 3">
    <name type="scientific">Rubus argutus</name>
    <name type="common">Southern blackberry</name>
    <dbReference type="NCBI Taxonomy" id="59490"/>
    <lineage>
        <taxon>Eukaryota</taxon>
        <taxon>Viridiplantae</taxon>
        <taxon>Streptophyta</taxon>
        <taxon>Embryophyta</taxon>
        <taxon>Tracheophyta</taxon>
        <taxon>Spermatophyta</taxon>
        <taxon>Magnoliopsida</taxon>
        <taxon>eudicotyledons</taxon>
        <taxon>Gunneridae</taxon>
        <taxon>Pentapetalae</taxon>
        <taxon>rosids</taxon>
        <taxon>fabids</taxon>
        <taxon>Rosales</taxon>
        <taxon>Rosaceae</taxon>
        <taxon>Rosoideae</taxon>
        <taxon>Rosoideae incertae sedis</taxon>
        <taxon>Rubus</taxon>
    </lineage>
</organism>
<proteinExistence type="predicted"/>
<comment type="caution">
    <text evidence="2">The sequence shown here is derived from an EMBL/GenBank/DDBJ whole genome shotgun (WGS) entry which is preliminary data.</text>
</comment>
<dbReference type="EMBL" id="JBEDUW010000001">
    <property type="protein sequence ID" value="KAK9949009.1"/>
    <property type="molecule type" value="Genomic_DNA"/>
</dbReference>
<dbReference type="Proteomes" id="UP001457282">
    <property type="component" value="Unassembled WGS sequence"/>
</dbReference>
<evidence type="ECO:0008006" key="4">
    <source>
        <dbReference type="Google" id="ProtNLM"/>
    </source>
</evidence>
<protein>
    <recommendedName>
        <fullName evidence="4">TIR domain-containing protein</fullName>
    </recommendedName>
</protein>
<accession>A0AAW1YK32</accession>
<sequence>MYFITVLLFILVPALLLRYLNFLLGLSPTTPEFPTDSISTNTPIPPSSSALEPLVDFPNIQTKPSSSSSSSNWDFPNIQTKPSSSRSSSNWEHDVFLSFRGQYEEGERLEESFRGCSQFIRMACDPGKE</sequence>
<gene>
    <name evidence="2" type="ORF">M0R45_004557</name>
</gene>
<reference evidence="2 3" key="1">
    <citation type="journal article" date="2023" name="G3 (Bethesda)">
        <title>A chromosome-length genome assembly and annotation of blackberry (Rubus argutus, cv. 'Hillquist').</title>
        <authorList>
            <person name="Bruna T."/>
            <person name="Aryal R."/>
            <person name="Dudchenko O."/>
            <person name="Sargent D.J."/>
            <person name="Mead D."/>
            <person name="Buti M."/>
            <person name="Cavallini A."/>
            <person name="Hytonen T."/>
            <person name="Andres J."/>
            <person name="Pham M."/>
            <person name="Weisz D."/>
            <person name="Mascagni F."/>
            <person name="Usai G."/>
            <person name="Natali L."/>
            <person name="Bassil N."/>
            <person name="Fernandez G.E."/>
            <person name="Lomsadze A."/>
            <person name="Armour M."/>
            <person name="Olukolu B."/>
            <person name="Poorten T."/>
            <person name="Britton C."/>
            <person name="Davik J."/>
            <person name="Ashrafi H."/>
            <person name="Aiden E.L."/>
            <person name="Borodovsky M."/>
            <person name="Worthington M."/>
        </authorList>
    </citation>
    <scope>NUCLEOTIDE SEQUENCE [LARGE SCALE GENOMIC DNA]</scope>
    <source>
        <strain evidence="2">PI 553951</strain>
    </source>
</reference>
<feature type="region of interest" description="Disordered" evidence="1">
    <location>
        <begin position="34"/>
        <end position="91"/>
    </location>
</feature>
<evidence type="ECO:0000313" key="3">
    <source>
        <dbReference type="Proteomes" id="UP001457282"/>
    </source>
</evidence>
<feature type="compositionally biased region" description="Polar residues" evidence="1">
    <location>
        <begin position="72"/>
        <end position="90"/>
    </location>
</feature>
<dbReference type="AlphaFoldDB" id="A0AAW1YK32"/>
<evidence type="ECO:0000256" key="1">
    <source>
        <dbReference type="SAM" id="MobiDB-lite"/>
    </source>
</evidence>
<keyword evidence="3" id="KW-1185">Reference proteome</keyword>
<name>A0AAW1YK32_RUBAR</name>